<sequence>MTSAHFICLWNYLVYSCSHLESSRCRSRTVEHLMGLIHNIIGGYRDNSIQSNLARTSIN</sequence>
<protein>
    <submittedName>
        <fullName evidence="1">SJCHGC03114 protein</fullName>
    </submittedName>
</protein>
<proteinExistence type="evidence at transcript level"/>
<evidence type="ECO:0000313" key="1">
    <source>
        <dbReference type="EMBL" id="AAX30368.1"/>
    </source>
</evidence>
<reference evidence="1" key="2">
    <citation type="journal article" date="2006" name="PLoS Pathog.">
        <title>New perspectives on host-parasite interplay by comparative transcriptomic and proteomic analyses of Schistosoma japonicum.</title>
        <authorList>
            <person name="Liu F."/>
            <person name="Lu J."/>
            <person name="Hu W."/>
            <person name="Wang S.Y."/>
            <person name="Cui S.J."/>
            <person name="Chi M."/>
            <person name="Yan Q."/>
            <person name="Wang X.R."/>
            <person name="Song H.D."/>
            <person name="Xu X.N."/>
            <person name="Wang J.J."/>
            <person name="Zhang X.L."/>
            <person name="Zhang X."/>
            <person name="Wang Z.Q."/>
            <person name="Xue C.L."/>
            <person name="Brindley P.J."/>
            <person name="McManus D.P."/>
            <person name="Yang P.Y."/>
            <person name="Feng Z."/>
            <person name="Chen Z."/>
            <person name="Han Z.G."/>
        </authorList>
    </citation>
    <scope>NUCLEOTIDE SEQUENCE</scope>
</reference>
<accession>Q5BSW7</accession>
<reference evidence="1" key="1">
    <citation type="submission" date="2005-01" db="EMBL/GenBank/DDBJ databases">
        <authorList>
            <person name="Han Z."/>
        </authorList>
    </citation>
    <scope>NUCLEOTIDE SEQUENCE</scope>
</reference>
<dbReference type="EMBL" id="AY915147">
    <property type="protein sequence ID" value="AAX30368.1"/>
    <property type="molecule type" value="mRNA"/>
</dbReference>
<name>Q5BSW7_SCHJA</name>
<dbReference type="AlphaFoldDB" id="Q5BSW7"/>
<organism evidence="1">
    <name type="scientific">Schistosoma japonicum</name>
    <name type="common">Blood fluke</name>
    <dbReference type="NCBI Taxonomy" id="6182"/>
    <lineage>
        <taxon>Eukaryota</taxon>
        <taxon>Metazoa</taxon>
        <taxon>Spiralia</taxon>
        <taxon>Lophotrochozoa</taxon>
        <taxon>Platyhelminthes</taxon>
        <taxon>Trematoda</taxon>
        <taxon>Digenea</taxon>
        <taxon>Strigeidida</taxon>
        <taxon>Schistosomatoidea</taxon>
        <taxon>Schistosomatidae</taxon>
        <taxon>Schistosoma</taxon>
    </lineage>
</organism>